<name>A0A219YCF6_9CAUD</name>
<evidence type="ECO:0000313" key="1">
    <source>
        <dbReference type="EMBL" id="APU01694.1"/>
    </source>
</evidence>
<evidence type="ECO:0000313" key="2">
    <source>
        <dbReference type="Proteomes" id="UP000225215"/>
    </source>
</evidence>
<dbReference type="EMBL" id="KY290955">
    <property type="protein sequence ID" value="APU01694.1"/>
    <property type="molecule type" value="Genomic_DNA"/>
</dbReference>
<proteinExistence type="predicted"/>
<accession>A0A219YCF6</accession>
<reference evidence="1 2" key="1">
    <citation type="journal article" date="2017" name="Sci. Rep.">
        <title>Characterization and diversity of phages infecting Aeromonas salmonicida subsp. salmonicida.</title>
        <authorList>
            <person name="Vincent A.T."/>
            <person name="Paquet V.E."/>
            <person name="Bernatchez A."/>
            <person name="Tremblay D.M."/>
            <person name="Moineau S."/>
            <person name="Charette S.J."/>
        </authorList>
    </citation>
    <scope>NUCLEOTIDE SEQUENCE [LARGE SCALE GENOMIC DNA]</scope>
</reference>
<protein>
    <submittedName>
        <fullName evidence="1">Uncharacterized protein</fullName>
    </submittedName>
</protein>
<organism evidence="1 2">
    <name type="scientific">Aeromonas phage 65.2</name>
    <dbReference type="NCBI Taxonomy" id="1932896"/>
    <lineage>
        <taxon>Viruses</taxon>
        <taxon>Duplodnaviria</taxon>
        <taxon>Heunggongvirae</taxon>
        <taxon>Uroviricota</taxon>
        <taxon>Caudoviricetes</taxon>
        <taxon>Pantevenvirales</taxon>
        <taxon>Straboviridae</taxon>
        <taxon>Emmerichvirinae</taxon>
        <taxon>Ishigurovirus</taxon>
        <taxon>Ishigurovirus osborne</taxon>
    </lineage>
</organism>
<dbReference type="Proteomes" id="UP000225215">
    <property type="component" value="Segment"/>
</dbReference>
<sequence length="67" mass="7769">MKLTNVMPTKGNFIAVLQYDDYDLESEKWCVDENGVIQYWDSQDGWCVVDLEGELYSNLKIQFVVGD</sequence>